<dbReference type="AlphaFoldDB" id="A0A7L4ZXU1"/>
<comment type="caution">
    <text evidence="3">The sequence shown here is derived from an EMBL/GenBank/DDBJ whole genome shotgun (WGS) entry which is preliminary data.</text>
</comment>
<evidence type="ECO:0000313" key="3">
    <source>
        <dbReference type="EMBL" id="KAA9333002.1"/>
    </source>
</evidence>
<evidence type="ECO:0000256" key="1">
    <source>
        <dbReference type="SAM" id="MobiDB-lite"/>
    </source>
</evidence>
<evidence type="ECO:0000313" key="4">
    <source>
        <dbReference type="Proteomes" id="UP000326380"/>
    </source>
</evidence>
<keyword evidence="2" id="KW-0732">Signal</keyword>
<feature type="signal peptide" evidence="2">
    <location>
        <begin position="1"/>
        <end position="21"/>
    </location>
</feature>
<feature type="region of interest" description="Disordered" evidence="1">
    <location>
        <begin position="38"/>
        <end position="59"/>
    </location>
</feature>
<keyword evidence="4" id="KW-1185">Reference proteome</keyword>
<accession>A0A7L4ZXU1</accession>
<gene>
    <name evidence="3" type="ORF">F0P96_08435</name>
</gene>
<feature type="region of interest" description="Disordered" evidence="1">
    <location>
        <begin position="73"/>
        <end position="105"/>
    </location>
</feature>
<dbReference type="EMBL" id="VTWU01000003">
    <property type="protein sequence ID" value="KAA9333002.1"/>
    <property type="molecule type" value="Genomic_DNA"/>
</dbReference>
<dbReference type="Proteomes" id="UP000326380">
    <property type="component" value="Unassembled WGS sequence"/>
</dbReference>
<protein>
    <submittedName>
        <fullName evidence="3">Uncharacterized protein</fullName>
    </submittedName>
</protein>
<dbReference type="RefSeq" id="WP_151078423.1">
    <property type="nucleotide sequence ID" value="NZ_CP047647.1"/>
</dbReference>
<feature type="compositionally biased region" description="Basic residues" evidence="1">
    <location>
        <begin position="50"/>
        <end position="59"/>
    </location>
</feature>
<reference evidence="3 4" key="1">
    <citation type="submission" date="2019-09" db="EMBL/GenBank/DDBJ databases">
        <title>Genome sequence of Hymenobacter sp. M3.</title>
        <authorList>
            <person name="Srinivasan S."/>
        </authorList>
    </citation>
    <scope>NUCLEOTIDE SEQUENCE [LARGE SCALE GENOMIC DNA]</scope>
    <source>
        <strain evidence="3 4">M3</strain>
    </source>
</reference>
<organism evidence="3 4">
    <name type="scientific">Hymenobacter busanensis</name>
    <dbReference type="NCBI Taxonomy" id="2607656"/>
    <lineage>
        <taxon>Bacteria</taxon>
        <taxon>Pseudomonadati</taxon>
        <taxon>Bacteroidota</taxon>
        <taxon>Cytophagia</taxon>
        <taxon>Cytophagales</taxon>
        <taxon>Hymenobacteraceae</taxon>
        <taxon>Hymenobacter</taxon>
    </lineage>
</organism>
<name>A0A7L4ZXU1_9BACT</name>
<feature type="chain" id="PRO_5043915990" evidence="2">
    <location>
        <begin position="22"/>
        <end position="105"/>
    </location>
</feature>
<feature type="compositionally biased region" description="Basic residues" evidence="1">
    <location>
        <begin position="73"/>
        <end position="91"/>
    </location>
</feature>
<proteinExistence type="predicted"/>
<sequence length="105" mass="11459">MPRLLLLLLGALLVLAEPALALAEAPADAAMATTEAVAAAPDEATSIPRPRYKRYRGNSRRAYRRNVLRRLGAKKTTKTKVKTKAAPRRRGTVTIDEPVRNGVVK</sequence>
<evidence type="ECO:0000256" key="2">
    <source>
        <dbReference type="SAM" id="SignalP"/>
    </source>
</evidence>